<organism evidence="1 2">
    <name type="scientific">Solanum commersonii</name>
    <name type="common">Commerson's wild potato</name>
    <name type="synonym">Commerson's nightshade</name>
    <dbReference type="NCBI Taxonomy" id="4109"/>
    <lineage>
        <taxon>Eukaryota</taxon>
        <taxon>Viridiplantae</taxon>
        <taxon>Streptophyta</taxon>
        <taxon>Embryophyta</taxon>
        <taxon>Tracheophyta</taxon>
        <taxon>Spermatophyta</taxon>
        <taxon>Magnoliopsida</taxon>
        <taxon>eudicotyledons</taxon>
        <taxon>Gunneridae</taxon>
        <taxon>Pentapetalae</taxon>
        <taxon>asterids</taxon>
        <taxon>lamiids</taxon>
        <taxon>Solanales</taxon>
        <taxon>Solanaceae</taxon>
        <taxon>Solanoideae</taxon>
        <taxon>Solaneae</taxon>
        <taxon>Solanum</taxon>
    </lineage>
</organism>
<evidence type="ECO:0000313" key="1">
    <source>
        <dbReference type="EMBL" id="KAG5580570.1"/>
    </source>
</evidence>
<protein>
    <submittedName>
        <fullName evidence="1">Uncharacterized protein</fullName>
    </submittedName>
</protein>
<dbReference type="OrthoDB" id="1660333at2759"/>
<sequence length="190" mass="22106">MEEEKQEGKNIRFFDEVGLYEGYGDIERGEKKFKHKITEDEPYYDNSDCDSFQSDEEEHCGLVFESVKEFGEAVTKYAIKKELRQNGCFQKEICKGQLLVAVAKDASIQMYQIAWLRSCIVEHLIKYNKEKWCKAFFHTFSKCDSIDSDMAESFNAWILGPRNKTIVTTLAEIRIKVMSRMSKLKAFADT</sequence>
<evidence type="ECO:0000313" key="2">
    <source>
        <dbReference type="Proteomes" id="UP000824120"/>
    </source>
</evidence>
<name>A0A9J5WXR8_SOLCO</name>
<comment type="caution">
    <text evidence="1">The sequence shown here is derived from an EMBL/GenBank/DDBJ whole genome shotgun (WGS) entry which is preliminary data.</text>
</comment>
<dbReference type="AlphaFoldDB" id="A0A9J5WXR8"/>
<gene>
    <name evidence="1" type="ORF">H5410_051197</name>
</gene>
<dbReference type="PANTHER" id="PTHR31973:SF197">
    <property type="entry name" value="SWIM-TYPE DOMAIN-CONTAINING PROTEIN"/>
    <property type="match status" value="1"/>
</dbReference>
<dbReference type="Proteomes" id="UP000824120">
    <property type="component" value="Chromosome 10"/>
</dbReference>
<dbReference type="EMBL" id="JACXVP010000010">
    <property type="protein sequence ID" value="KAG5580570.1"/>
    <property type="molecule type" value="Genomic_DNA"/>
</dbReference>
<accession>A0A9J5WXR8</accession>
<proteinExistence type="predicted"/>
<reference evidence="1 2" key="1">
    <citation type="submission" date="2020-09" db="EMBL/GenBank/DDBJ databases">
        <title>De no assembly of potato wild relative species, Solanum commersonii.</title>
        <authorList>
            <person name="Cho K."/>
        </authorList>
    </citation>
    <scope>NUCLEOTIDE SEQUENCE [LARGE SCALE GENOMIC DNA]</scope>
    <source>
        <strain evidence="1">LZ3.2</strain>
        <tissue evidence="1">Leaf</tissue>
    </source>
</reference>
<dbReference type="PANTHER" id="PTHR31973">
    <property type="entry name" value="POLYPROTEIN, PUTATIVE-RELATED"/>
    <property type="match status" value="1"/>
</dbReference>
<keyword evidence="2" id="KW-1185">Reference proteome</keyword>